<organism evidence="2 3">
    <name type="scientific">Ficus carica</name>
    <name type="common">Common fig</name>
    <dbReference type="NCBI Taxonomy" id="3494"/>
    <lineage>
        <taxon>Eukaryota</taxon>
        <taxon>Viridiplantae</taxon>
        <taxon>Streptophyta</taxon>
        <taxon>Embryophyta</taxon>
        <taxon>Tracheophyta</taxon>
        <taxon>Spermatophyta</taxon>
        <taxon>Magnoliopsida</taxon>
        <taxon>eudicotyledons</taxon>
        <taxon>Gunneridae</taxon>
        <taxon>Pentapetalae</taxon>
        <taxon>rosids</taxon>
        <taxon>fabids</taxon>
        <taxon>Rosales</taxon>
        <taxon>Moraceae</taxon>
        <taxon>Ficeae</taxon>
        <taxon>Ficus</taxon>
    </lineage>
</organism>
<dbReference type="AlphaFoldDB" id="A0AA87ZC49"/>
<keyword evidence="3" id="KW-1185">Reference proteome</keyword>
<evidence type="ECO:0000313" key="2">
    <source>
        <dbReference type="EMBL" id="GMN23548.1"/>
    </source>
</evidence>
<name>A0AA87ZC49_FICCA</name>
<reference evidence="2" key="1">
    <citation type="submission" date="2023-07" db="EMBL/GenBank/DDBJ databases">
        <title>draft genome sequence of fig (Ficus carica).</title>
        <authorList>
            <person name="Takahashi T."/>
            <person name="Nishimura K."/>
        </authorList>
    </citation>
    <scope>NUCLEOTIDE SEQUENCE</scope>
</reference>
<evidence type="ECO:0000256" key="1">
    <source>
        <dbReference type="SAM" id="MobiDB-lite"/>
    </source>
</evidence>
<sequence>MNAMPVAPADFVEDHVNGSDSDTNLDDNDAPEYYQPISAADDDDEEDSGRISDSADEDRHENGEAEFLENGNYCSARQAENGMSSLHLNDDAEQNKSSSEDGEEEEEAERMREAADSAITRAFREDENRRNAPLTPENAMRVMEAMRGISFDGDAPDWANRVPDNHWIDQLHSLRQPPRA</sequence>
<dbReference type="Proteomes" id="UP001187192">
    <property type="component" value="Unassembled WGS sequence"/>
</dbReference>
<gene>
    <name evidence="2" type="ORF">TIFTF001_000168</name>
</gene>
<evidence type="ECO:0000313" key="3">
    <source>
        <dbReference type="Proteomes" id="UP001187192"/>
    </source>
</evidence>
<feature type="region of interest" description="Disordered" evidence="1">
    <location>
        <begin position="1"/>
        <end position="115"/>
    </location>
</feature>
<proteinExistence type="predicted"/>
<dbReference type="Pfam" id="PF06910">
    <property type="entry name" value="MEA1"/>
    <property type="match status" value="1"/>
</dbReference>
<comment type="caution">
    <text evidence="2">The sequence shown here is derived from an EMBL/GenBank/DDBJ whole genome shotgun (WGS) entry which is preliminary data.</text>
</comment>
<accession>A0AA87ZC49</accession>
<protein>
    <submittedName>
        <fullName evidence="2">Uncharacterized protein</fullName>
    </submittedName>
</protein>
<feature type="region of interest" description="Disordered" evidence="1">
    <location>
        <begin position="120"/>
        <end position="139"/>
    </location>
</feature>
<dbReference type="Gramene" id="FCD_00001939-RA">
    <property type="protein sequence ID" value="FCD_00001939-RA:cds"/>
    <property type="gene ID" value="FCD_00001939"/>
</dbReference>
<dbReference type="PANTHER" id="PTHR37175:SF1">
    <property type="entry name" value="CONSTANS-LIKE PROTEIN-RELATED"/>
    <property type="match status" value="1"/>
</dbReference>
<dbReference type="EMBL" id="BTGU01000001">
    <property type="protein sequence ID" value="GMN23548.1"/>
    <property type="molecule type" value="Genomic_DNA"/>
</dbReference>
<dbReference type="PANTHER" id="PTHR37175">
    <property type="entry name" value="BNAA08G28800D PROTEIN"/>
    <property type="match status" value="1"/>
</dbReference>